<name>V8C9M4_9HELI</name>
<evidence type="ECO:0008006" key="3">
    <source>
        <dbReference type="Google" id="ProtNLM"/>
    </source>
</evidence>
<dbReference type="PATRIC" id="fig|1357400.3.peg.1182"/>
<reference evidence="1 2" key="1">
    <citation type="journal article" date="2014" name="Genome Announc.">
        <title>Draft genome sequences of six enterohepatic helicobacter species isolated from humans and one from rhesus macaques.</title>
        <authorList>
            <person name="Shen Z."/>
            <person name="Sheh A."/>
            <person name="Young S.K."/>
            <person name="Abouelliel A."/>
            <person name="Ward D.V."/>
            <person name="Earl A.M."/>
            <person name="Fox J.G."/>
        </authorList>
    </citation>
    <scope>NUCLEOTIDE SEQUENCE [LARGE SCALE GENOMIC DNA]</scope>
    <source>
        <strain evidence="1 2">MIT 99-5501</strain>
    </source>
</reference>
<evidence type="ECO:0000313" key="1">
    <source>
        <dbReference type="EMBL" id="ETD24108.1"/>
    </source>
</evidence>
<dbReference type="STRING" id="1357400.HMPREF2086_00855"/>
<dbReference type="HOGENOM" id="CLU_1684148_0_0_7"/>
<dbReference type="Proteomes" id="UP000018731">
    <property type="component" value="Unassembled WGS sequence"/>
</dbReference>
<organism evidence="1 2">
    <name type="scientific">Helicobacter macacae MIT 99-5501</name>
    <dbReference type="NCBI Taxonomy" id="1357400"/>
    <lineage>
        <taxon>Bacteria</taxon>
        <taxon>Pseudomonadati</taxon>
        <taxon>Campylobacterota</taxon>
        <taxon>Epsilonproteobacteria</taxon>
        <taxon>Campylobacterales</taxon>
        <taxon>Helicobacteraceae</taxon>
        <taxon>Helicobacter</taxon>
    </lineage>
</organism>
<accession>V8C9M4</accession>
<dbReference type="EMBL" id="AZJI01000004">
    <property type="protein sequence ID" value="ETD24108.1"/>
    <property type="molecule type" value="Genomic_DNA"/>
</dbReference>
<proteinExistence type="predicted"/>
<evidence type="ECO:0000313" key="2">
    <source>
        <dbReference type="Proteomes" id="UP000018731"/>
    </source>
</evidence>
<keyword evidence="2" id="KW-1185">Reference proteome</keyword>
<gene>
    <name evidence="1" type="ORF">HMPREF2086_00855</name>
</gene>
<dbReference type="RefSeq" id="WP_023927579.1">
    <property type="nucleotide sequence ID" value="NZ_KI669454.1"/>
</dbReference>
<comment type="caution">
    <text evidence="1">The sequence shown here is derived from an EMBL/GenBank/DDBJ whole genome shotgun (WGS) entry which is preliminary data.</text>
</comment>
<protein>
    <recommendedName>
        <fullName evidence="3">Periplasmic protein</fullName>
    </recommendedName>
</protein>
<sequence length="156" mass="17980">MKGRYVLGGIALIGTIVGGSLAWLSHYKENLSKNGIVLKFFNEAPIAKSPEDTSEHWFDNAKNFRKSYTYPAQEFEVFVDFVNPDIPPVPQKLLITAINPYYLACLNEVFKAQNIHFAYSKNHNSTDIIVYLPKEHKKATNLIQELRYYEIPFTYQ</sequence>
<dbReference type="AlphaFoldDB" id="V8C9M4"/>
<dbReference type="OrthoDB" id="5323729at2"/>